<keyword evidence="16" id="KW-1185">Reference proteome</keyword>
<dbReference type="InterPro" id="IPR039426">
    <property type="entry name" value="TonB-dep_rcpt-like"/>
</dbReference>
<gene>
    <name evidence="15" type="ORF">E1163_03260</name>
</gene>
<dbReference type="InterPro" id="IPR036942">
    <property type="entry name" value="Beta-barrel_TonB_sf"/>
</dbReference>
<feature type="signal peptide" evidence="12">
    <location>
        <begin position="1"/>
        <end position="30"/>
    </location>
</feature>
<evidence type="ECO:0000256" key="4">
    <source>
        <dbReference type="ARBA" id="ARBA00022692"/>
    </source>
</evidence>
<keyword evidence="8 15" id="KW-0675">Receptor</keyword>
<dbReference type="InterPro" id="IPR000531">
    <property type="entry name" value="Beta-barrel_TonB"/>
</dbReference>
<feature type="domain" description="TonB-dependent receptor-like beta-barrel" evidence="13">
    <location>
        <begin position="277"/>
        <end position="712"/>
    </location>
</feature>
<evidence type="ECO:0000256" key="5">
    <source>
        <dbReference type="ARBA" id="ARBA00022729"/>
    </source>
</evidence>
<evidence type="ECO:0000256" key="10">
    <source>
        <dbReference type="PROSITE-ProRule" id="PRU01360"/>
    </source>
</evidence>
<evidence type="ECO:0000313" key="16">
    <source>
        <dbReference type="Proteomes" id="UP000798808"/>
    </source>
</evidence>
<keyword evidence="4 10" id="KW-0812">Transmembrane</keyword>
<keyword evidence="2 10" id="KW-0813">Transport</keyword>
<evidence type="ECO:0000256" key="7">
    <source>
        <dbReference type="ARBA" id="ARBA00023136"/>
    </source>
</evidence>
<dbReference type="PANTHER" id="PTHR30069:SF29">
    <property type="entry name" value="HEMOGLOBIN AND HEMOGLOBIN-HAPTOGLOBIN-BINDING PROTEIN 1-RELATED"/>
    <property type="match status" value="1"/>
</dbReference>
<dbReference type="InterPro" id="IPR012910">
    <property type="entry name" value="Plug_dom"/>
</dbReference>
<dbReference type="Pfam" id="PF07715">
    <property type="entry name" value="Plug"/>
    <property type="match status" value="1"/>
</dbReference>
<keyword evidence="7 10" id="KW-0472">Membrane</keyword>
<feature type="domain" description="TonB-dependent receptor plug" evidence="14">
    <location>
        <begin position="62"/>
        <end position="169"/>
    </location>
</feature>
<dbReference type="Pfam" id="PF00593">
    <property type="entry name" value="TonB_dep_Rec_b-barrel"/>
    <property type="match status" value="1"/>
</dbReference>
<dbReference type="EMBL" id="SMLW01000337">
    <property type="protein sequence ID" value="MTI23958.1"/>
    <property type="molecule type" value="Genomic_DNA"/>
</dbReference>
<sequence length="752" mass="83822">MNKHLQTMNYKFFFLLVLTCTLFRTGFAQKDEVSSDELMEMSLEDLMNIRVITPTRNVQGANEAPATVMVITAEQIKIRGYRTLAEVLNDLPDFIVNDKSDPQHYNVITSRGLQRQDLLLVLLDGIRISSPTNEPLPFLENFPLYIARQIEVVYGPGSALYGADAMAGVINIITQKADSQESSLQAIGGSQGYSSGNLFLNKTLKNDFHISVAGQYTHDMQPDFSEVYEEYNVDAYETGVFNTAYGPMTPQQPLTAGYEAPIKSYNFYSSLDKGGFSMKVLHHYVQVPSSTTLKPNNGVYNKDVFYGQGVTTGSASYTASTDRLESISTLTGSYYEVNPESNYRNLYGGMEHGYKYSMGSMMKIEEQLNYKVSEKVNLTGGATYEFFQSIPKAPELQEPVAKEGSIGGTLLNSATPDNPNGFEVKFFSLVYNNVGAYLQGQYAPVRNLSFTAGLRYDHNSRFGSTVNPRIGAVYSPFKHTTIKALYGTAFWAPSPHVSFESYGSFYTEDGGQTYQSGFLHLPNPNLEPVTSQMTELSLKQRVRRNLDLTLTLYNSRVENTITNVPDNGNTNLYNNEFLGWNVYYIEVPYNQGKQENYGGNIALNSVFSLGRIDFNLWSSISYVDGTVTLAGSDTETEQANLAPWQFRIGLDGSLGNLDFSARLLQAGAQRTASFVDSTNPDERETVDGYSLLNISTGYTFKNRATLFVNIQNALDQRYKNTVAWDASNPDSETFNSSFQNPLRVMAGLRFMF</sequence>
<evidence type="ECO:0000256" key="8">
    <source>
        <dbReference type="ARBA" id="ARBA00023170"/>
    </source>
</evidence>
<dbReference type="CDD" id="cd01347">
    <property type="entry name" value="ligand_gated_channel"/>
    <property type="match status" value="1"/>
</dbReference>
<accession>A0ABW9RKQ2</accession>
<organism evidence="15 16">
    <name type="scientific">Fulvivirga kasyanovii</name>
    <dbReference type="NCBI Taxonomy" id="396812"/>
    <lineage>
        <taxon>Bacteria</taxon>
        <taxon>Pseudomonadati</taxon>
        <taxon>Bacteroidota</taxon>
        <taxon>Cytophagia</taxon>
        <taxon>Cytophagales</taxon>
        <taxon>Fulvivirgaceae</taxon>
        <taxon>Fulvivirga</taxon>
    </lineage>
</organism>
<dbReference type="Proteomes" id="UP000798808">
    <property type="component" value="Unassembled WGS sequence"/>
</dbReference>
<reference evidence="15 16" key="1">
    <citation type="submission" date="2019-02" db="EMBL/GenBank/DDBJ databases">
        <authorList>
            <person name="Goldberg S.R."/>
            <person name="Haltli B.A."/>
            <person name="Correa H."/>
            <person name="Russell K.G."/>
        </authorList>
    </citation>
    <scope>NUCLEOTIDE SEQUENCE [LARGE SCALE GENOMIC DNA]</scope>
    <source>
        <strain evidence="15 16">JCM 16186</strain>
    </source>
</reference>
<evidence type="ECO:0000256" key="12">
    <source>
        <dbReference type="SAM" id="SignalP"/>
    </source>
</evidence>
<dbReference type="Gene3D" id="2.170.130.10">
    <property type="entry name" value="TonB-dependent receptor, plug domain"/>
    <property type="match status" value="1"/>
</dbReference>
<evidence type="ECO:0000256" key="3">
    <source>
        <dbReference type="ARBA" id="ARBA00022452"/>
    </source>
</evidence>
<evidence type="ECO:0000256" key="9">
    <source>
        <dbReference type="ARBA" id="ARBA00023237"/>
    </source>
</evidence>
<keyword evidence="6 11" id="KW-0798">TonB box</keyword>
<evidence type="ECO:0000256" key="11">
    <source>
        <dbReference type="RuleBase" id="RU003357"/>
    </source>
</evidence>
<feature type="chain" id="PRO_5045931690" evidence="12">
    <location>
        <begin position="31"/>
        <end position="752"/>
    </location>
</feature>
<name>A0ABW9RKQ2_9BACT</name>
<proteinExistence type="inferred from homology"/>
<evidence type="ECO:0000256" key="6">
    <source>
        <dbReference type="ARBA" id="ARBA00023077"/>
    </source>
</evidence>
<evidence type="ECO:0000256" key="1">
    <source>
        <dbReference type="ARBA" id="ARBA00004571"/>
    </source>
</evidence>
<dbReference type="SUPFAM" id="SSF56935">
    <property type="entry name" value="Porins"/>
    <property type="match status" value="1"/>
</dbReference>
<evidence type="ECO:0000259" key="14">
    <source>
        <dbReference type="Pfam" id="PF07715"/>
    </source>
</evidence>
<evidence type="ECO:0000256" key="2">
    <source>
        <dbReference type="ARBA" id="ARBA00022448"/>
    </source>
</evidence>
<comment type="similarity">
    <text evidence="10 11">Belongs to the TonB-dependent receptor family.</text>
</comment>
<evidence type="ECO:0000313" key="15">
    <source>
        <dbReference type="EMBL" id="MTI23958.1"/>
    </source>
</evidence>
<comment type="subcellular location">
    <subcellularLocation>
        <location evidence="1 10">Cell outer membrane</location>
        <topology evidence="1 10">Multi-pass membrane protein</topology>
    </subcellularLocation>
</comment>
<dbReference type="PANTHER" id="PTHR30069">
    <property type="entry name" value="TONB-DEPENDENT OUTER MEMBRANE RECEPTOR"/>
    <property type="match status" value="1"/>
</dbReference>
<dbReference type="PROSITE" id="PS52016">
    <property type="entry name" value="TONB_DEPENDENT_REC_3"/>
    <property type="match status" value="1"/>
</dbReference>
<evidence type="ECO:0000259" key="13">
    <source>
        <dbReference type="Pfam" id="PF00593"/>
    </source>
</evidence>
<keyword evidence="3 10" id="KW-1134">Transmembrane beta strand</keyword>
<keyword evidence="9 10" id="KW-0998">Cell outer membrane</keyword>
<protein>
    <submittedName>
        <fullName evidence="15">TonB-dependent receptor</fullName>
    </submittedName>
</protein>
<comment type="caution">
    <text evidence="15">The sequence shown here is derived from an EMBL/GenBank/DDBJ whole genome shotgun (WGS) entry which is preliminary data.</text>
</comment>
<dbReference type="Gene3D" id="2.40.170.20">
    <property type="entry name" value="TonB-dependent receptor, beta-barrel domain"/>
    <property type="match status" value="1"/>
</dbReference>
<keyword evidence="5 12" id="KW-0732">Signal</keyword>
<dbReference type="InterPro" id="IPR037066">
    <property type="entry name" value="Plug_dom_sf"/>
</dbReference>